<evidence type="ECO:0000313" key="1">
    <source>
        <dbReference type="WBParaSite" id="MCU_014677-RA"/>
    </source>
</evidence>
<reference evidence="1" key="1">
    <citation type="submission" date="2019-11" db="UniProtKB">
        <authorList>
            <consortium name="WormBaseParasite"/>
        </authorList>
    </citation>
    <scope>IDENTIFICATION</scope>
</reference>
<organism evidence="1">
    <name type="scientific">Mesocestoides corti</name>
    <name type="common">Flatworm</name>
    <dbReference type="NCBI Taxonomy" id="53468"/>
    <lineage>
        <taxon>Eukaryota</taxon>
        <taxon>Metazoa</taxon>
        <taxon>Spiralia</taxon>
        <taxon>Lophotrochozoa</taxon>
        <taxon>Platyhelminthes</taxon>
        <taxon>Cestoda</taxon>
        <taxon>Eucestoda</taxon>
        <taxon>Cyclophyllidea</taxon>
        <taxon>Mesocestoididae</taxon>
        <taxon>Mesocestoides</taxon>
    </lineage>
</organism>
<proteinExistence type="predicted"/>
<accession>A0A5K3G7V4</accession>
<name>A0A5K3G7V4_MESCO</name>
<dbReference type="WBParaSite" id="MCU_014677-RA">
    <property type="protein sequence ID" value="MCU_014677-RA"/>
    <property type="gene ID" value="MCU_014677"/>
</dbReference>
<sequence>MLSCCEYSPDPYKSHSALLVLLLLRLPSIVPSPLQTVS</sequence>
<protein>
    <submittedName>
        <fullName evidence="1">Uncharacterized protein</fullName>
    </submittedName>
</protein>
<dbReference type="AlphaFoldDB" id="A0A5K3G7V4"/>